<dbReference type="EMBL" id="QXJM01000029">
    <property type="protein sequence ID" value="RIE03967.1"/>
    <property type="molecule type" value="Genomic_DNA"/>
</dbReference>
<dbReference type="RefSeq" id="WP_119148643.1">
    <property type="nucleotide sequence ID" value="NZ_JBHSOV010000006.1"/>
</dbReference>
<accession>A0A398CVR7</accession>
<feature type="transmembrane region" description="Helical" evidence="1">
    <location>
        <begin position="45"/>
        <end position="67"/>
    </location>
</feature>
<organism evidence="2 3">
    <name type="scientific">Cohnella faecalis</name>
    <dbReference type="NCBI Taxonomy" id="2315694"/>
    <lineage>
        <taxon>Bacteria</taxon>
        <taxon>Bacillati</taxon>
        <taxon>Bacillota</taxon>
        <taxon>Bacilli</taxon>
        <taxon>Bacillales</taxon>
        <taxon>Paenibacillaceae</taxon>
        <taxon>Cohnella</taxon>
    </lineage>
</organism>
<evidence type="ECO:0000313" key="3">
    <source>
        <dbReference type="Proteomes" id="UP000266340"/>
    </source>
</evidence>
<gene>
    <name evidence="2" type="ORF">D3H35_08385</name>
</gene>
<proteinExistence type="predicted"/>
<keyword evidence="1" id="KW-0812">Transmembrane</keyword>
<protein>
    <submittedName>
        <fullName evidence="2">Uncharacterized protein</fullName>
    </submittedName>
</protein>
<dbReference type="Proteomes" id="UP000266340">
    <property type="component" value="Unassembled WGS sequence"/>
</dbReference>
<evidence type="ECO:0000313" key="2">
    <source>
        <dbReference type="EMBL" id="RIE03967.1"/>
    </source>
</evidence>
<sequence>MNDNKDQVPPPPEGTQAFSPAFQPVNDYSYSQAPIKNSGTGIASFVLGIIGILGLVGTTMALFVSFASKVDVGTLVDDAGNLTMTEQELIDKLGSTIVLGFMYPLLLLIAFIGLILGIIGIAQKNRKKTFAVLGTIFSALPLLLVVLGLIVALAAGGAG</sequence>
<feature type="transmembrane region" description="Helical" evidence="1">
    <location>
        <begin position="129"/>
        <end position="155"/>
    </location>
</feature>
<dbReference type="AlphaFoldDB" id="A0A398CVR7"/>
<keyword evidence="1" id="KW-1133">Transmembrane helix</keyword>
<keyword evidence="1" id="KW-0472">Membrane</keyword>
<evidence type="ECO:0000256" key="1">
    <source>
        <dbReference type="SAM" id="Phobius"/>
    </source>
</evidence>
<name>A0A398CVR7_9BACL</name>
<keyword evidence="3" id="KW-1185">Reference proteome</keyword>
<comment type="caution">
    <text evidence="2">The sequence shown here is derived from an EMBL/GenBank/DDBJ whole genome shotgun (WGS) entry which is preliminary data.</text>
</comment>
<reference evidence="2 3" key="1">
    <citation type="submission" date="2018-09" db="EMBL/GenBank/DDBJ databases">
        <title>Cohnella cavernae sp. nov., isolated from a karst cave.</title>
        <authorList>
            <person name="Zhu H."/>
        </authorList>
    </citation>
    <scope>NUCLEOTIDE SEQUENCE [LARGE SCALE GENOMIC DNA]</scope>
    <source>
        <strain evidence="2 3">K2E09-144</strain>
    </source>
</reference>
<feature type="transmembrane region" description="Helical" evidence="1">
    <location>
        <begin position="101"/>
        <end position="122"/>
    </location>
</feature>